<feature type="coiled-coil region" evidence="1">
    <location>
        <begin position="163"/>
        <end position="190"/>
    </location>
</feature>
<dbReference type="OrthoDB" id="10044727at2759"/>
<feature type="non-terminal residue" evidence="3">
    <location>
        <position position="1"/>
    </location>
</feature>
<proteinExistence type="predicted"/>
<name>A0A9N9K4Y7_9GLOM</name>
<organism evidence="3 4">
    <name type="scientific">Dentiscutata erythropus</name>
    <dbReference type="NCBI Taxonomy" id="1348616"/>
    <lineage>
        <taxon>Eukaryota</taxon>
        <taxon>Fungi</taxon>
        <taxon>Fungi incertae sedis</taxon>
        <taxon>Mucoromycota</taxon>
        <taxon>Glomeromycotina</taxon>
        <taxon>Glomeromycetes</taxon>
        <taxon>Diversisporales</taxon>
        <taxon>Gigasporaceae</taxon>
        <taxon>Dentiscutata</taxon>
    </lineage>
</organism>
<evidence type="ECO:0000256" key="1">
    <source>
        <dbReference type="SAM" id="Coils"/>
    </source>
</evidence>
<feature type="non-terminal residue" evidence="3">
    <location>
        <position position="370"/>
    </location>
</feature>
<accession>A0A9N9K4Y7</accession>
<evidence type="ECO:0000256" key="2">
    <source>
        <dbReference type="SAM" id="MobiDB-lite"/>
    </source>
</evidence>
<gene>
    <name evidence="3" type="ORF">DERYTH_LOCUS24938</name>
</gene>
<dbReference type="PANTHER" id="PTHR35871:SF1">
    <property type="entry name" value="CXC1-LIKE CYSTEINE CLUSTER ASSOCIATED WITH KDZ TRANSPOSASES DOMAIN-CONTAINING PROTEIN"/>
    <property type="match status" value="1"/>
</dbReference>
<sequence>SASNDNSILSSLNAQLKTETVDLRLNTTRQFLYLVEKGHIKMEASSLLAESLGKDPWYAQCIRAWANQSKNCKELIKSKRGRHIKTKSLIHNKSFRLQINQYLEKNKFKLAIPNFIKYVSSIMPTFGITSKIISRSTAHRWLKLLGWKYQTYTKKIYFDGHEHEDVVEDRNRFLQEMARLRKQMAQYVDENLVRIIPPELYPEIVSVTQDETTLYANDGVKDIHISDFFCKSIGRLKLSEHKSYINDLLPDYMRLKYTHAYVAIYPGINRDALFMFDNSSNHGTYAEDTLLVSEINMGDGGKNRKGEDKKPRHNGTKPDGSVHIMNYEDSNSVLRSKEIKWPDPNNPNCCASCILSAQPDFVAQRSRLRE</sequence>
<reference evidence="3" key="1">
    <citation type="submission" date="2021-06" db="EMBL/GenBank/DDBJ databases">
        <authorList>
            <person name="Kallberg Y."/>
            <person name="Tangrot J."/>
            <person name="Rosling A."/>
        </authorList>
    </citation>
    <scope>NUCLEOTIDE SEQUENCE</scope>
    <source>
        <strain evidence="3">MA453B</strain>
    </source>
</reference>
<keyword evidence="1" id="KW-0175">Coiled coil</keyword>
<dbReference type="PANTHER" id="PTHR35871">
    <property type="entry name" value="EXPRESSED PROTEIN"/>
    <property type="match status" value="1"/>
</dbReference>
<dbReference type="EMBL" id="CAJVPY010044085">
    <property type="protein sequence ID" value="CAG8808672.1"/>
    <property type="molecule type" value="Genomic_DNA"/>
</dbReference>
<protein>
    <submittedName>
        <fullName evidence="3">21059_t:CDS:1</fullName>
    </submittedName>
</protein>
<feature type="region of interest" description="Disordered" evidence="2">
    <location>
        <begin position="296"/>
        <end position="322"/>
    </location>
</feature>
<feature type="compositionally biased region" description="Basic and acidic residues" evidence="2">
    <location>
        <begin position="301"/>
        <end position="310"/>
    </location>
</feature>
<evidence type="ECO:0000313" key="4">
    <source>
        <dbReference type="Proteomes" id="UP000789405"/>
    </source>
</evidence>
<dbReference type="Proteomes" id="UP000789405">
    <property type="component" value="Unassembled WGS sequence"/>
</dbReference>
<evidence type="ECO:0000313" key="3">
    <source>
        <dbReference type="EMBL" id="CAG8808672.1"/>
    </source>
</evidence>
<dbReference type="AlphaFoldDB" id="A0A9N9K4Y7"/>
<keyword evidence="4" id="KW-1185">Reference proteome</keyword>
<comment type="caution">
    <text evidence="3">The sequence shown here is derived from an EMBL/GenBank/DDBJ whole genome shotgun (WGS) entry which is preliminary data.</text>
</comment>